<organism evidence="1 2">
    <name type="scientific">Ornithinimicrobium kibberense</name>
    <dbReference type="NCBI Taxonomy" id="282060"/>
    <lineage>
        <taxon>Bacteria</taxon>
        <taxon>Bacillati</taxon>
        <taxon>Actinomycetota</taxon>
        <taxon>Actinomycetes</taxon>
        <taxon>Micrococcales</taxon>
        <taxon>Ornithinimicrobiaceae</taxon>
        <taxon>Ornithinimicrobium</taxon>
    </lineage>
</organism>
<gene>
    <name evidence="1" type="ORF">ACFFN0_11290</name>
</gene>
<reference evidence="1 2" key="1">
    <citation type="submission" date="2024-09" db="EMBL/GenBank/DDBJ databases">
        <authorList>
            <person name="Sun Q."/>
            <person name="Mori K."/>
        </authorList>
    </citation>
    <scope>NUCLEOTIDE SEQUENCE [LARGE SCALE GENOMIC DNA]</scope>
    <source>
        <strain evidence="1 2">JCM 12763</strain>
    </source>
</reference>
<dbReference type="EMBL" id="JBHMAX010000020">
    <property type="protein sequence ID" value="MFB9732623.1"/>
    <property type="molecule type" value="Genomic_DNA"/>
</dbReference>
<dbReference type="RefSeq" id="WP_075957568.1">
    <property type="nucleotide sequence ID" value="NZ_JBHMAX010000020.1"/>
</dbReference>
<keyword evidence="1" id="KW-0575">Peroxidase</keyword>
<dbReference type="Gene3D" id="3.30.300.20">
    <property type="match status" value="1"/>
</dbReference>
<dbReference type="GO" id="GO:0004601">
    <property type="term" value="F:peroxidase activity"/>
    <property type="evidence" value="ECO:0007669"/>
    <property type="project" value="UniProtKB-KW"/>
</dbReference>
<evidence type="ECO:0000313" key="1">
    <source>
        <dbReference type="EMBL" id="MFB9732623.1"/>
    </source>
</evidence>
<accession>A0ABV5V484</accession>
<keyword evidence="2" id="KW-1185">Reference proteome</keyword>
<proteinExistence type="predicted"/>
<dbReference type="InterPro" id="IPR003718">
    <property type="entry name" value="OsmC/Ohr_fam"/>
</dbReference>
<dbReference type="Proteomes" id="UP001589613">
    <property type="component" value="Unassembled WGS sequence"/>
</dbReference>
<dbReference type="SUPFAM" id="SSF82784">
    <property type="entry name" value="OsmC-like"/>
    <property type="match status" value="1"/>
</dbReference>
<evidence type="ECO:0000313" key="2">
    <source>
        <dbReference type="Proteomes" id="UP001589613"/>
    </source>
</evidence>
<sequence length="144" mass="15015">MADDTVRSVALTRTGPATFEATNARGGTLPVTSGGSGSSDFTPVELLLVGVAGCSGIDIDLLTSRLAEPEDFRISASAEKVRDGEGNHLGPVTVTVEVTFPQGERGDAARERLPDAVAKSRDRLCTVSRTVQLPTPVDFEITSG</sequence>
<dbReference type="InterPro" id="IPR036102">
    <property type="entry name" value="OsmC/Ohrsf"/>
</dbReference>
<comment type="caution">
    <text evidence="1">The sequence shown here is derived from an EMBL/GenBank/DDBJ whole genome shotgun (WGS) entry which is preliminary data.</text>
</comment>
<keyword evidence="1" id="KW-0560">Oxidoreductase</keyword>
<dbReference type="Pfam" id="PF02566">
    <property type="entry name" value="OsmC"/>
    <property type="match status" value="1"/>
</dbReference>
<dbReference type="EC" id="1.11.1.-" evidence="1"/>
<protein>
    <submittedName>
        <fullName evidence="1">OsmC family protein</fullName>
        <ecNumber evidence="1">1.11.1.-</ecNumber>
    </submittedName>
</protein>
<name>A0ABV5V484_9MICO</name>
<dbReference type="InterPro" id="IPR015946">
    <property type="entry name" value="KH_dom-like_a/b"/>
</dbReference>